<dbReference type="InterPro" id="IPR023932">
    <property type="entry name" value="CE1759_FMN_reduct"/>
</dbReference>
<dbReference type="Gene3D" id="3.40.50.360">
    <property type="match status" value="1"/>
</dbReference>
<evidence type="ECO:0000313" key="5">
    <source>
        <dbReference type="EMBL" id="AKK03263.1"/>
    </source>
</evidence>
<dbReference type="EC" id="1.5.1.38" evidence="5"/>
<dbReference type="GO" id="GO:0052873">
    <property type="term" value="F:FMN reductase (NADPH) activity"/>
    <property type="evidence" value="ECO:0007669"/>
    <property type="project" value="UniProtKB-EC"/>
</dbReference>
<name>A0A0G3GUR5_9CORY</name>
<dbReference type="PANTHER" id="PTHR43408:SF2">
    <property type="entry name" value="FMN REDUCTASE (NADPH)"/>
    <property type="match status" value="1"/>
</dbReference>
<feature type="domain" description="NADPH-dependent FMN reductase-like" evidence="4">
    <location>
        <begin position="4"/>
        <end position="152"/>
    </location>
</feature>
<dbReference type="InterPro" id="IPR005025">
    <property type="entry name" value="FMN_Rdtase-like_dom"/>
</dbReference>
<keyword evidence="3 5" id="KW-0560">Oxidoreductase</keyword>
<dbReference type="NCBIfam" id="TIGR04037">
    <property type="entry name" value="LLM_duo_CE1759"/>
    <property type="match status" value="1"/>
</dbReference>
<dbReference type="PATRIC" id="fig|1050174.4.peg.1422"/>
<evidence type="ECO:0000256" key="1">
    <source>
        <dbReference type="ARBA" id="ARBA00022630"/>
    </source>
</evidence>
<dbReference type="PANTHER" id="PTHR43408">
    <property type="entry name" value="FMN REDUCTASE (NADPH)"/>
    <property type="match status" value="1"/>
</dbReference>
<evidence type="ECO:0000313" key="6">
    <source>
        <dbReference type="Proteomes" id="UP000035368"/>
    </source>
</evidence>
<keyword evidence="6" id="KW-1185">Reference proteome</keyword>
<dbReference type="AlphaFoldDB" id="A0A0G3GUR5"/>
<accession>A0A0G3GUR5</accession>
<reference evidence="5 6" key="1">
    <citation type="submission" date="2015-05" db="EMBL/GenBank/DDBJ databases">
        <title>Complete genome sequence of Corynebacterium epidermidicanis DSM 45586, isolated from the skin of a dog suffering from pruritus.</title>
        <authorList>
            <person name="Ruckert C."/>
            <person name="Albersmeier A."/>
            <person name="Winkler A."/>
            <person name="Tauch A."/>
        </authorList>
    </citation>
    <scope>NUCLEOTIDE SEQUENCE [LARGE SCALE GENOMIC DNA]</scope>
    <source>
        <strain evidence="5 6">DSM 45586</strain>
    </source>
</reference>
<dbReference type="InterPro" id="IPR051814">
    <property type="entry name" value="NAD(P)H-dep_FMN_reductase"/>
</dbReference>
<dbReference type="SUPFAM" id="SSF52218">
    <property type="entry name" value="Flavoproteins"/>
    <property type="match status" value="1"/>
</dbReference>
<dbReference type="STRING" id="1050174.CEPID_07025"/>
<keyword evidence="1" id="KW-0285">Flavoprotein</keyword>
<dbReference type="RefSeq" id="WP_047240327.1">
    <property type="nucleotide sequence ID" value="NZ_CP011541.1"/>
</dbReference>
<dbReference type="KEGG" id="cei:CEPID_07025"/>
<keyword evidence="2" id="KW-0288">FMN</keyword>
<dbReference type="Pfam" id="PF03358">
    <property type="entry name" value="FMN_red"/>
    <property type="match status" value="1"/>
</dbReference>
<gene>
    <name evidence="5" type="ORF">CEPID_07025</name>
</gene>
<proteinExistence type="predicted"/>
<evidence type="ECO:0000259" key="4">
    <source>
        <dbReference type="Pfam" id="PF03358"/>
    </source>
</evidence>
<sequence>MRQVVIVSAGLSNPSTTKSLADQLGNTIRAAVSARGEAVEITHVELRLLATDLATALVTGGTLSPNLSAALDAVVEADGLVAVTPVFSASYSGLFKMFFDVLDREALVGKPTLLAATAGTARHSLVLDFAMRPLFSYLKANVMPTAVFAATEDFGGEHSRELQGRIQRAAAEFAPAVLAERTSVGGLGGVLADRKATASSGGFEALLSQHMG</sequence>
<evidence type="ECO:0000256" key="2">
    <source>
        <dbReference type="ARBA" id="ARBA00022643"/>
    </source>
</evidence>
<dbReference type="OrthoDB" id="1643408at2"/>
<dbReference type="EMBL" id="CP011541">
    <property type="protein sequence ID" value="AKK03263.1"/>
    <property type="molecule type" value="Genomic_DNA"/>
</dbReference>
<evidence type="ECO:0000256" key="3">
    <source>
        <dbReference type="ARBA" id="ARBA00023002"/>
    </source>
</evidence>
<dbReference type="Proteomes" id="UP000035368">
    <property type="component" value="Chromosome"/>
</dbReference>
<organism evidence="5 6">
    <name type="scientific">Corynebacterium epidermidicanis</name>
    <dbReference type="NCBI Taxonomy" id="1050174"/>
    <lineage>
        <taxon>Bacteria</taxon>
        <taxon>Bacillati</taxon>
        <taxon>Actinomycetota</taxon>
        <taxon>Actinomycetes</taxon>
        <taxon>Mycobacteriales</taxon>
        <taxon>Corynebacteriaceae</taxon>
        <taxon>Corynebacterium</taxon>
    </lineage>
</organism>
<protein>
    <submittedName>
        <fullName evidence="5">LLM-partnered FMN reductase, CE1759 family</fullName>
        <ecNumber evidence="5">1.5.1.38</ecNumber>
    </submittedName>
</protein>
<dbReference type="InterPro" id="IPR029039">
    <property type="entry name" value="Flavoprotein-like_sf"/>
</dbReference>